<accession>A0A5B7DUN6</accession>
<evidence type="ECO:0000313" key="3">
    <source>
        <dbReference type="Proteomes" id="UP000324222"/>
    </source>
</evidence>
<feature type="region of interest" description="Disordered" evidence="1">
    <location>
        <begin position="23"/>
        <end position="53"/>
    </location>
</feature>
<feature type="compositionally biased region" description="Gly residues" evidence="1">
    <location>
        <begin position="43"/>
        <end position="53"/>
    </location>
</feature>
<dbReference type="Proteomes" id="UP000324222">
    <property type="component" value="Unassembled WGS sequence"/>
</dbReference>
<name>A0A5B7DUN6_PORTR</name>
<gene>
    <name evidence="2" type="ORF">E2C01_018502</name>
</gene>
<organism evidence="2 3">
    <name type="scientific">Portunus trituberculatus</name>
    <name type="common">Swimming crab</name>
    <name type="synonym">Neptunus trituberculatus</name>
    <dbReference type="NCBI Taxonomy" id="210409"/>
    <lineage>
        <taxon>Eukaryota</taxon>
        <taxon>Metazoa</taxon>
        <taxon>Ecdysozoa</taxon>
        <taxon>Arthropoda</taxon>
        <taxon>Crustacea</taxon>
        <taxon>Multicrustacea</taxon>
        <taxon>Malacostraca</taxon>
        <taxon>Eumalacostraca</taxon>
        <taxon>Eucarida</taxon>
        <taxon>Decapoda</taxon>
        <taxon>Pleocyemata</taxon>
        <taxon>Brachyura</taxon>
        <taxon>Eubrachyura</taxon>
        <taxon>Portunoidea</taxon>
        <taxon>Portunidae</taxon>
        <taxon>Portuninae</taxon>
        <taxon>Portunus</taxon>
    </lineage>
</organism>
<dbReference type="EMBL" id="VSRR010001455">
    <property type="protein sequence ID" value="MPC25392.1"/>
    <property type="molecule type" value="Genomic_DNA"/>
</dbReference>
<protein>
    <submittedName>
        <fullName evidence="2">Uncharacterized protein</fullName>
    </submittedName>
</protein>
<proteinExistence type="predicted"/>
<evidence type="ECO:0000256" key="1">
    <source>
        <dbReference type="SAM" id="MobiDB-lite"/>
    </source>
</evidence>
<sequence length="85" mass="8580">MTHSSLYPGKLLLSEERIKLARSEDASQPGVPRGVGMRQVAENGGGGGGGGGAGRGNVLGRLAGLRVTELNVGCLAFVALGVLHQ</sequence>
<evidence type="ECO:0000313" key="2">
    <source>
        <dbReference type="EMBL" id="MPC25392.1"/>
    </source>
</evidence>
<dbReference type="AlphaFoldDB" id="A0A5B7DUN6"/>
<reference evidence="2 3" key="1">
    <citation type="submission" date="2019-05" db="EMBL/GenBank/DDBJ databases">
        <title>Another draft genome of Portunus trituberculatus and its Hox gene families provides insights of decapod evolution.</title>
        <authorList>
            <person name="Jeong J.-H."/>
            <person name="Song I."/>
            <person name="Kim S."/>
            <person name="Choi T."/>
            <person name="Kim D."/>
            <person name="Ryu S."/>
            <person name="Kim W."/>
        </authorList>
    </citation>
    <scope>NUCLEOTIDE SEQUENCE [LARGE SCALE GENOMIC DNA]</scope>
    <source>
        <tissue evidence="2">Muscle</tissue>
    </source>
</reference>
<comment type="caution">
    <text evidence="2">The sequence shown here is derived from an EMBL/GenBank/DDBJ whole genome shotgun (WGS) entry which is preliminary data.</text>
</comment>
<keyword evidence="3" id="KW-1185">Reference proteome</keyword>